<sequence length="196" mass="20824">MKRLTSKNFQIINSNASKQSGFSLIEVMIAALILSIGILGVAGLQIVGMRGTQHSYMQQQAMSLVHSLTERMNSNKAGVVAGDYIFTSTTFDCSATPPSCSASTSSCTNAQIAQIDKLDLVCGYQSGAGNRTGGVQITSANDIATFSGGELNVTCPTDPICANGEVRIEALWDQREYKAETNGTTESIIINTRIMP</sequence>
<keyword evidence="1" id="KW-0472">Membrane</keyword>
<dbReference type="InterPro" id="IPR013362">
    <property type="entry name" value="Pilus_4_PilV"/>
</dbReference>
<proteinExistence type="predicted"/>
<accession>A0A4R1ETA1</accession>
<feature type="domain" description="Type IV pilin Tt1218-like" evidence="2">
    <location>
        <begin position="44"/>
        <end position="116"/>
    </location>
</feature>
<name>A0A4R1ETA1_9GAMM</name>
<reference evidence="3 4" key="1">
    <citation type="submission" date="2019-03" db="EMBL/GenBank/DDBJ databases">
        <title>Genomic Encyclopedia of Type Strains, Phase IV (KMG-IV): sequencing the most valuable type-strain genomes for metagenomic binning, comparative biology and taxonomic classification.</title>
        <authorList>
            <person name="Goeker M."/>
        </authorList>
    </citation>
    <scope>NUCLEOTIDE SEQUENCE [LARGE SCALE GENOMIC DNA]</scope>
    <source>
        <strain evidence="3 4">DSM 24830</strain>
    </source>
</reference>
<feature type="transmembrane region" description="Helical" evidence="1">
    <location>
        <begin position="21"/>
        <end position="47"/>
    </location>
</feature>
<dbReference type="Pfam" id="PF22150">
    <property type="entry name" value="Tt1218-like"/>
    <property type="match status" value="1"/>
</dbReference>
<organism evidence="3 4">
    <name type="scientific">Cocleimonas flava</name>
    <dbReference type="NCBI Taxonomy" id="634765"/>
    <lineage>
        <taxon>Bacteria</taxon>
        <taxon>Pseudomonadati</taxon>
        <taxon>Pseudomonadota</taxon>
        <taxon>Gammaproteobacteria</taxon>
        <taxon>Thiotrichales</taxon>
        <taxon>Thiotrichaceae</taxon>
        <taxon>Cocleimonas</taxon>
    </lineage>
</organism>
<dbReference type="EMBL" id="SMFQ01000004">
    <property type="protein sequence ID" value="TCJ84846.1"/>
    <property type="molecule type" value="Genomic_DNA"/>
</dbReference>
<comment type="caution">
    <text evidence="3">The sequence shown here is derived from an EMBL/GenBank/DDBJ whole genome shotgun (WGS) entry which is preliminary data.</text>
</comment>
<dbReference type="AlphaFoldDB" id="A0A4R1ETA1"/>
<evidence type="ECO:0000256" key="1">
    <source>
        <dbReference type="SAM" id="Phobius"/>
    </source>
</evidence>
<dbReference type="NCBIfam" id="TIGR02523">
    <property type="entry name" value="type_IV_pilV"/>
    <property type="match status" value="1"/>
</dbReference>
<keyword evidence="1" id="KW-1133">Transmembrane helix</keyword>
<evidence type="ECO:0000259" key="2">
    <source>
        <dbReference type="Pfam" id="PF22150"/>
    </source>
</evidence>
<dbReference type="Pfam" id="PF07963">
    <property type="entry name" value="N_methyl"/>
    <property type="match status" value="1"/>
</dbReference>
<dbReference type="InterPro" id="IPR012902">
    <property type="entry name" value="N_methyl_site"/>
</dbReference>
<dbReference type="RefSeq" id="WP_131906577.1">
    <property type="nucleotide sequence ID" value="NZ_BAAAFU010000006.1"/>
</dbReference>
<protein>
    <submittedName>
        <fullName evidence="3">Type IV pilus modification protein PilV</fullName>
    </submittedName>
</protein>
<gene>
    <name evidence="3" type="ORF">EV695_2809</name>
</gene>
<dbReference type="InterPro" id="IPR054402">
    <property type="entry name" value="Tt1218-like_dom"/>
</dbReference>
<dbReference type="OrthoDB" id="5298127at2"/>
<dbReference type="Proteomes" id="UP000294887">
    <property type="component" value="Unassembled WGS sequence"/>
</dbReference>
<evidence type="ECO:0000313" key="3">
    <source>
        <dbReference type="EMBL" id="TCJ84846.1"/>
    </source>
</evidence>
<dbReference type="PROSITE" id="PS00409">
    <property type="entry name" value="PROKAR_NTER_METHYL"/>
    <property type="match status" value="1"/>
</dbReference>
<keyword evidence="4" id="KW-1185">Reference proteome</keyword>
<evidence type="ECO:0000313" key="4">
    <source>
        <dbReference type="Proteomes" id="UP000294887"/>
    </source>
</evidence>
<dbReference type="NCBIfam" id="TIGR02532">
    <property type="entry name" value="IV_pilin_GFxxxE"/>
    <property type="match status" value="1"/>
</dbReference>
<keyword evidence="1" id="KW-0812">Transmembrane</keyword>